<feature type="non-terminal residue" evidence="2">
    <location>
        <position position="125"/>
    </location>
</feature>
<dbReference type="EMBL" id="BARS01020239">
    <property type="protein sequence ID" value="GAG05001.1"/>
    <property type="molecule type" value="Genomic_DNA"/>
</dbReference>
<keyword evidence="1" id="KW-0812">Transmembrane</keyword>
<accession>X0VWY3</accession>
<proteinExistence type="predicted"/>
<feature type="transmembrane region" description="Helical" evidence="1">
    <location>
        <begin position="20"/>
        <end position="42"/>
    </location>
</feature>
<evidence type="ECO:0000313" key="2">
    <source>
        <dbReference type="EMBL" id="GAG05001.1"/>
    </source>
</evidence>
<gene>
    <name evidence="2" type="ORF">S01H1_32672</name>
</gene>
<reference evidence="2" key="1">
    <citation type="journal article" date="2014" name="Front. Microbiol.">
        <title>High frequency of phylogenetically diverse reductive dehalogenase-homologous genes in deep subseafloor sedimentary metagenomes.</title>
        <authorList>
            <person name="Kawai M."/>
            <person name="Futagami T."/>
            <person name="Toyoda A."/>
            <person name="Takaki Y."/>
            <person name="Nishi S."/>
            <person name="Hori S."/>
            <person name="Arai W."/>
            <person name="Tsubouchi T."/>
            <person name="Morono Y."/>
            <person name="Uchiyama I."/>
            <person name="Ito T."/>
            <person name="Fujiyama A."/>
            <person name="Inagaki F."/>
            <person name="Takami H."/>
        </authorList>
    </citation>
    <scope>NUCLEOTIDE SEQUENCE</scope>
    <source>
        <strain evidence="2">Expedition CK06-06</strain>
    </source>
</reference>
<comment type="caution">
    <text evidence="2">The sequence shown here is derived from an EMBL/GenBank/DDBJ whole genome shotgun (WGS) entry which is preliminary data.</text>
</comment>
<keyword evidence="1" id="KW-1133">Transmembrane helix</keyword>
<feature type="transmembrane region" description="Helical" evidence="1">
    <location>
        <begin position="72"/>
        <end position="89"/>
    </location>
</feature>
<organism evidence="2">
    <name type="scientific">marine sediment metagenome</name>
    <dbReference type="NCBI Taxonomy" id="412755"/>
    <lineage>
        <taxon>unclassified sequences</taxon>
        <taxon>metagenomes</taxon>
        <taxon>ecological metagenomes</taxon>
    </lineage>
</organism>
<feature type="transmembrane region" description="Helical" evidence="1">
    <location>
        <begin position="101"/>
        <end position="119"/>
    </location>
</feature>
<dbReference type="AlphaFoldDB" id="X0VWY3"/>
<protein>
    <submittedName>
        <fullName evidence="2">Uncharacterized protein</fullName>
    </submittedName>
</protein>
<evidence type="ECO:0000256" key="1">
    <source>
        <dbReference type="SAM" id="Phobius"/>
    </source>
</evidence>
<sequence length="125" mass="14056">MAENNEKEVADASSPIYTALGYILYAVLWIVGWFLALCAKLLNATLNPALYNFMDEGIVQAGWAIVRDICNLFFILILLIIAFATILRLEPYDIKKMLPKLLIIALLINFSKMICGLIIDFSQVL</sequence>
<name>X0VWY3_9ZZZZ</name>
<keyword evidence="1" id="KW-0472">Membrane</keyword>